<comment type="caution">
    <text evidence="1">The sequence shown here is derived from an EMBL/GenBank/DDBJ whole genome shotgun (WGS) entry which is preliminary data.</text>
</comment>
<evidence type="ECO:0000313" key="1">
    <source>
        <dbReference type="EMBL" id="CAB1222986.1"/>
    </source>
</evidence>
<dbReference type="EMBL" id="CADDTS010000051">
    <property type="protein sequence ID" value="CAB1222986.1"/>
    <property type="molecule type" value="Genomic_DNA"/>
</dbReference>
<evidence type="ECO:0000313" key="2">
    <source>
        <dbReference type="Proteomes" id="UP000489961"/>
    </source>
</evidence>
<sequence>MITINIADSLFKKCLFEKNQIRYPSLSNVNFINNKNIDNHLVEADEFYI</sequence>
<gene>
    <name evidence="1" type="ORF">SFB21_3198</name>
</gene>
<dbReference type="Proteomes" id="UP000489961">
    <property type="component" value="Unassembled WGS sequence"/>
</dbReference>
<dbReference type="AlphaFoldDB" id="A0A811GEE1"/>
<reference evidence="1 2" key="1">
    <citation type="submission" date="2020-02" db="EMBL/GenBank/DDBJ databases">
        <authorList>
            <person name="Chaudhuri R."/>
        </authorList>
    </citation>
    <scope>NUCLEOTIDE SEQUENCE [LARGE SCALE GENOMIC DNA]</scope>
    <source>
        <strain evidence="1">SFB21</strain>
    </source>
</reference>
<protein>
    <submittedName>
        <fullName evidence="1">Uncharacterized protein</fullName>
    </submittedName>
</protein>
<proteinExistence type="predicted"/>
<accession>A0A811GEE1</accession>
<organism evidence="1 2">
    <name type="scientific">Acinetobacter bouvetii</name>
    <dbReference type="NCBI Taxonomy" id="202951"/>
    <lineage>
        <taxon>Bacteria</taxon>
        <taxon>Pseudomonadati</taxon>
        <taxon>Pseudomonadota</taxon>
        <taxon>Gammaproteobacteria</taxon>
        <taxon>Moraxellales</taxon>
        <taxon>Moraxellaceae</taxon>
        <taxon>Acinetobacter</taxon>
    </lineage>
</organism>
<name>A0A811GEE1_9GAMM</name>